<organism evidence="2">
    <name type="scientific">Rhizophora mucronata</name>
    <name type="common">Asiatic mangrove</name>
    <dbReference type="NCBI Taxonomy" id="61149"/>
    <lineage>
        <taxon>Eukaryota</taxon>
        <taxon>Viridiplantae</taxon>
        <taxon>Streptophyta</taxon>
        <taxon>Embryophyta</taxon>
        <taxon>Tracheophyta</taxon>
        <taxon>Spermatophyta</taxon>
        <taxon>Magnoliopsida</taxon>
        <taxon>eudicotyledons</taxon>
        <taxon>Gunneridae</taxon>
        <taxon>Pentapetalae</taxon>
        <taxon>rosids</taxon>
        <taxon>fabids</taxon>
        <taxon>Malpighiales</taxon>
        <taxon>Rhizophoraceae</taxon>
        <taxon>Rhizophora</taxon>
    </lineage>
</organism>
<protein>
    <submittedName>
        <fullName evidence="2">ATP-dependent DNA helicase Q-like 3 isoform X1</fullName>
    </submittedName>
</protein>
<keyword evidence="2" id="KW-0378">Hydrolase</keyword>
<evidence type="ECO:0000313" key="2">
    <source>
        <dbReference type="EMBL" id="MBW94439.1"/>
    </source>
</evidence>
<dbReference type="AlphaFoldDB" id="A0A2P2JLV1"/>
<dbReference type="GO" id="GO:0004386">
    <property type="term" value="F:helicase activity"/>
    <property type="evidence" value="ECO:0007669"/>
    <property type="project" value="UniProtKB-KW"/>
</dbReference>
<reference evidence="2" key="1">
    <citation type="submission" date="2018-02" db="EMBL/GenBank/DDBJ databases">
        <title>Rhizophora mucronata_Transcriptome.</title>
        <authorList>
            <person name="Meera S.P."/>
            <person name="Sreeshan A."/>
            <person name="Augustine A."/>
        </authorList>
    </citation>
    <scope>NUCLEOTIDE SEQUENCE</scope>
    <source>
        <tissue evidence="2">Leaf</tissue>
    </source>
</reference>
<proteinExistence type="predicted"/>
<dbReference type="EMBL" id="GGEC01013956">
    <property type="protein sequence ID" value="MBW94439.1"/>
    <property type="molecule type" value="Transcribed_RNA"/>
</dbReference>
<feature type="transmembrane region" description="Helical" evidence="1">
    <location>
        <begin position="27"/>
        <end position="52"/>
    </location>
</feature>
<keyword evidence="2" id="KW-0547">Nucleotide-binding</keyword>
<accession>A0A2P2JLV1</accession>
<keyword evidence="2" id="KW-0067">ATP-binding</keyword>
<keyword evidence="1" id="KW-1133">Transmembrane helix</keyword>
<evidence type="ECO:0000256" key="1">
    <source>
        <dbReference type="SAM" id="Phobius"/>
    </source>
</evidence>
<sequence length="53" mass="6001">MPTLICPLHSNLVGMCVLLFTALNEQLVMACLLIFPRMAFPVLVLEFSFYLVK</sequence>
<keyword evidence="1" id="KW-0812">Transmembrane</keyword>
<name>A0A2P2JLV1_RHIMU</name>
<keyword evidence="1" id="KW-0472">Membrane</keyword>
<keyword evidence="2" id="KW-0347">Helicase</keyword>